<dbReference type="PANTHER" id="PTHR34701">
    <property type="entry name" value="TRANSCRIPTIONAL REGULATOR MRAZ"/>
    <property type="match status" value="1"/>
</dbReference>
<keyword evidence="2 7" id="KW-0963">Cytoplasm</keyword>
<dbReference type="PANTHER" id="PTHR34701:SF1">
    <property type="entry name" value="TRANSCRIPTIONAL REGULATOR MRAZ"/>
    <property type="match status" value="1"/>
</dbReference>
<comment type="caution">
    <text evidence="9">The sequence shown here is derived from an EMBL/GenBank/DDBJ whole genome shotgun (WGS) entry which is preliminary data.</text>
</comment>
<comment type="similarity">
    <text evidence="7">Belongs to the MraZ family.</text>
</comment>
<dbReference type="Gene3D" id="3.40.1550.20">
    <property type="entry name" value="Transcriptional regulator MraZ domain"/>
    <property type="match status" value="1"/>
</dbReference>
<dbReference type="RefSeq" id="WP_121940944.1">
    <property type="nucleotide sequence ID" value="NZ_CP137846.1"/>
</dbReference>
<dbReference type="GO" id="GO:0009295">
    <property type="term" value="C:nucleoid"/>
    <property type="evidence" value="ECO:0007669"/>
    <property type="project" value="UniProtKB-SubCell"/>
</dbReference>
<evidence type="ECO:0000256" key="1">
    <source>
        <dbReference type="ARBA" id="ARBA00013860"/>
    </source>
</evidence>
<evidence type="ECO:0000256" key="4">
    <source>
        <dbReference type="ARBA" id="ARBA00023015"/>
    </source>
</evidence>
<dbReference type="InterPro" id="IPR035642">
    <property type="entry name" value="MraZ_N"/>
</dbReference>
<keyword evidence="3" id="KW-0677">Repeat</keyword>
<evidence type="ECO:0000313" key="9">
    <source>
        <dbReference type="EMBL" id="RMA77533.1"/>
    </source>
</evidence>
<dbReference type="OrthoDB" id="9807753at2"/>
<keyword evidence="4 7" id="KW-0805">Transcription regulation</keyword>
<dbReference type="CDD" id="cd16321">
    <property type="entry name" value="MraZ_C"/>
    <property type="match status" value="1"/>
</dbReference>
<comment type="subcellular location">
    <subcellularLocation>
        <location evidence="7">Cytoplasm</location>
        <location evidence="7">Nucleoid</location>
    </subcellularLocation>
</comment>
<evidence type="ECO:0000313" key="10">
    <source>
        <dbReference type="Proteomes" id="UP000267246"/>
    </source>
</evidence>
<evidence type="ECO:0000256" key="2">
    <source>
        <dbReference type="ARBA" id="ARBA00022490"/>
    </source>
</evidence>
<keyword evidence="6 7" id="KW-0804">Transcription</keyword>
<dbReference type="InterPro" id="IPR020603">
    <property type="entry name" value="MraZ_dom"/>
</dbReference>
<keyword evidence="5 7" id="KW-0238">DNA-binding</keyword>
<name>A0A3L9ZXU4_9BACT</name>
<dbReference type="NCBIfam" id="TIGR00242">
    <property type="entry name" value="division/cell wall cluster transcriptional repressor MraZ"/>
    <property type="match status" value="1"/>
</dbReference>
<proteinExistence type="inferred from homology"/>
<dbReference type="HAMAP" id="MF_01008">
    <property type="entry name" value="MraZ"/>
    <property type="match status" value="1"/>
</dbReference>
<dbReference type="Proteomes" id="UP000267246">
    <property type="component" value="Unassembled WGS sequence"/>
</dbReference>
<evidence type="ECO:0000259" key="8">
    <source>
        <dbReference type="PROSITE" id="PS51740"/>
    </source>
</evidence>
<dbReference type="InterPro" id="IPR035644">
    <property type="entry name" value="MraZ_C"/>
</dbReference>
<dbReference type="InterPro" id="IPR007159">
    <property type="entry name" value="SpoVT-AbrB_dom"/>
</dbReference>
<dbReference type="InterPro" id="IPR037914">
    <property type="entry name" value="SpoVT-AbrB_sf"/>
</dbReference>
<dbReference type="GO" id="GO:0003700">
    <property type="term" value="F:DNA-binding transcription factor activity"/>
    <property type="evidence" value="ECO:0007669"/>
    <property type="project" value="UniProtKB-UniRule"/>
</dbReference>
<evidence type="ECO:0000256" key="7">
    <source>
        <dbReference type="HAMAP-Rule" id="MF_01008"/>
    </source>
</evidence>
<evidence type="ECO:0000256" key="3">
    <source>
        <dbReference type="ARBA" id="ARBA00022737"/>
    </source>
</evidence>
<dbReference type="InterPro" id="IPR003444">
    <property type="entry name" value="MraZ"/>
</dbReference>
<dbReference type="EMBL" id="REFI01000009">
    <property type="protein sequence ID" value="RMA77533.1"/>
    <property type="molecule type" value="Genomic_DNA"/>
</dbReference>
<dbReference type="GO" id="GO:0005737">
    <property type="term" value="C:cytoplasm"/>
    <property type="evidence" value="ECO:0007669"/>
    <property type="project" value="UniProtKB-UniRule"/>
</dbReference>
<dbReference type="SUPFAM" id="SSF89447">
    <property type="entry name" value="AbrB/MazE/MraZ-like"/>
    <property type="match status" value="1"/>
</dbReference>
<evidence type="ECO:0000256" key="6">
    <source>
        <dbReference type="ARBA" id="ARBA00023163"/>
    </source>
</evidence>
<dbReference type="AlphaFoldDB" id="A0A3L9ZXU4"/>
<feature type="domain" description="SpoVT-AbrB" evidence="8">
    <location>
        <begin position="75"/>
        <end position="118"/>
    </location>
</feature>
<protein>
    <recommendedName>
        <fullName evidence="1 7">Transcriptional regulator MraZ</fullName>
    </recommendedName>
</protein>
<keyword evidence="10" id="KW-1185">Reference proteome</keyword>
<accession>A0A3L9ZXU4</accession>
<comment type="subunit">
    <text evidence="7">Forms oligomers.</text>
</comment>
<dbReference type="GO" id="GO:2000143">
    <property type="term" value="P:negative regulation of DNA-templated transcription initiation"/>
    <property type="evidence" value="ECO:0007669"/>
    <property type="project" value="TreeGrafter"/>
</dbReference>
<gene>
    <name evidence="7" type="primary">mraZ</name>
    <name evidence="9" type="ORF">JN00_0493</name>
</gene>
<dbReference type="CDD" id="cd16320">
    <property type="entry name" value="MraZ_N"/>
    <property type="match status" value="1"/>
</dbReference>
<reference evidence="9 10" key="1">
    <citation type="submission" date="2018-10" db="EMBL/GenBank/DDBJ databases">
        <title>Genomic Encyclopedia of Archaeal and Bacterial Type Strains, Phase II (KMG-II): from individual species to whole genera.</title>
        <authorList>
            <person name="Goeker M."/>
        </authorList>
    </citation>
    <scope>NUCLEOTIDE SEQUENCE [LARGE SCALE GENOMIC DNA]</scope>
    <source>
        <strain evidence="9 10">ATCC 29870</strain>
    </source>
</reference>
<dbReference type="InterPro" id="IPR038619">
    <property type="entry name" value="MraZ_sf"/>
</dbReference>
<dbReference type="Pfam" id="PF02381">
    <property type="entry name" value="MraZ"/>
    <property type="match status" value="2"/>
</dbReference>
<feature type="domain" description="SpoVT-AbrB" evidence="8">
    <location>
        <begin position="4"/>
        <end position="46"/>
    </location>
</feature>
<organism evidence="9 10">
    <name type="scientific">Metamycoplasma subdolum</name>
    <dbReference type="NCBI Taxonomy" id="92407"/>
    <lineage>
        <taxon>Bacteria</taxon>
        <taxon>Bacillati</taxon>
        <taxon>Mycoplasmatota</taxon>
        <taxon>Mycoplasmoidales</taxon>
        <taxon>Metamycoplasmataceae</taxon>
        <taxon>Metamycoplasma</taxon>
    </lineage>
</organism>
<evidence type="ECO:0000256" key="5">
    <source>
        <dbReference type="ARBA" id="ARBA00023125"/>
    </source>
</evidence>
<dbReference type="GO" id="GO:0000976">
    <property type="term" value="F:transcription cis-regulatory region binding"/>
    <property type="evidence" value="ECO:0007669"/>
    <property type="project" value="TreeGrafter"/>
</dbReference>
<dbReference type="PROSITE" id="PS51740">
    <property type="entry name" value="SPOVT_ABRB"/>
    <property type="match status" value="2"/>
</dbReference>
<sequence>MFGKYDRQIDPKNRVVIPTKFLKELGETFFITLGFDKSLIFRSEAEFEKLKQKLEENNSLNKDIRNLTRFIFANTIDMQADRLGRVTLPKHLLEKATIKKEIVFIGTGSVCELFAKEVYEKEESVYEDSDKVDELVEKLYKQGVKL</sequence>